<evidence type="ECO:0000256" key="2">
    <source>
        <dbReference type="ARBA" id="ARBA00023239"/>
    </source>
</evidence>
<sequence length="330" mass="38011">MSTQTIHFSYGSNIWKDQLKARCPSSRFLGVARLSGWRWIIHTYGYANLVPSPSDYVYGFLYELSPEDEKILDTYEGVPRDYHKEILPVEIIQRAGDALDVGGDTIAALIYIDSETVEDGIIRQEYIPRLNLASKDGIKEGIPSEYFEKYWKRFIPSEDGSVNDGESKLTVNFSYGSNLWKEQMQNRCPSSRWRGVAILRDWRWIINSRGVANIIPSEGDHVYGFLYELSAEDEATLDRYEGVPSVYKKQTHTVEIINGEAVGQLMRGKRFMDAAVYVDVVRLENGTIREEYIRRMNLAIEDARKEGVPKEYIEAYMRPFLEQGGQYYSK</sequence>
<feature type="domain" description="Gamma-glutamylcyclotransferase AIG2-like" evidence="3">
    <location>
        <begin position="8"/>
        <end position="112"/>
    </location>
</feature>
<feature type="domain" description="Gamma-glutamylcyclotransferase AIG2-like" evidence="3">
    <location>
        <begin position="173"/>
        <end position="278"/>
    </location>
</feature>
<comment type="caution">
    <text evidence="4">The sequence shown here is derived from an EMBL/GenBank/DDBJ whole genome shotgun (WGS) entry which is preliminary data.</text>
</comment>
<gene>
    <name evidence="4" type="ORF">VKT23_004347</name>
</gene>
<dbReference type="InterPro" id="IPR036568">
    <property type="entry name" value="GGCT-like_sf"/>
</dbReference>
<organism evidence="4 5">
    <name type="scientific">Marasmiellus scandens</name>
    <dbReference type="NCBI Taxonomy" id="2682957"/>
    <lineage>
        <taxon>Eukaryota</taxon>
        <taxon>Fungi</taxon>
        <taxon>Dikarya</taxon>
        <taxon>Basidiomycota</taxon>
        <taxon>Agaricomycotina</taxon>
        <taxon>Agaricomycetes</taxon>
        <taxon>Agaricomycetidae</taxon>
        <taxon>Agaricales</taxon>
        <taxon>Marasmiineae</taxon>
        <taxon>Omphalotaceae</taxon>
        <taxon>Marasmiellus</taxon>
    </lineage>
</organism>
<dbReference type="EC" id="4.3.2.9" evidence="1"/>
<dbReference type="CDD" id="cd06661">
    <property type="entry name" value="GGCT_like"/>
    <property type="match status" value="2"/>
</dbReference>
<dbReference type="EMBL" id="JBANRG010000004">
    <property type="protein sequence ID" value="KAK7467290.1"/>
    <property type="molecule type" value="Genomic_DNA"/>
</dbReference>
<keyword evidence="2" id="KW-0456">Lyase</keyword>
<dbReference type="SUPFAM" id="SSF110857">
    <property type="entry name" value="Gamma-glutamyl cyclotransferase-like"/>
    <property type="match status" value="2"/>
</dbReference>
<protein>
    <recommendedName>
        <fullName evidence="1">gamma-glutamylcyclotransferase</fullName>
        <ecNumber evidence="1">4.3.2.9</ecNumber>
    </recommendedName>
</protein>
<evidence type="ECO:0000313" key="5">
    <source>
        <dbReference type="Proteomes" id="UP001498398"/>
    </source>
</evidence>
<name>A0ABR1JUE6_9AGAR</name>
<dbReference type="Gene3D" id="3.10.490.10">
    <property type="entry name" value="Gamma-glutamyl cyclotransferase-like"/>
    <property type="match status" value="2"/>
</dbReference>
<dbReference type="Pfam" id="PF06094">
    <property type="entry name" value="GGACT"/>
    <property type="match status" value="2"/>
</dbReference>
<evidence type="ECO:0000313" key="4">
    <source>
        <dbReference type="EMBL" id="KAK7467290.1"/>
    </source>
</evidence>
<proteinExistence type="predicted"/>
<dbReference type="InterPro" id="IPR017939">
    <property type="entry name" value="G-Glutamylcylcotransferase"/>
</dbReference>
<evidence type="ECO:0000259" key="3">
    <source>
        <dbReference type="Pfam" id="PF06094"/>
    </source>
</evidence>
<evidence type="ECO:0000256" key="1">
    <source>
        <dbReference type="ARBA" id="ARBA00012346"/>
    </source>
</evidence>
<dbReference type="PANTHER" id="PTHR12935">
    <property type="entry name" value="GAMMA-GLUTAMYLCYCLOTRANSFERASE"/>
    <property type="match status" value="1"/>
</dbReference>
<dbReference type="PANTHER" id="PTHR12935:SF0">
    <property type="entry name" value="GAMMA-GLUTAMYLCYCLOTRANSFERASE"/>
    <property type="match status" value="1"/>
</dbReference>
<dbReference type="InterPro" id="IPR013024">
    <property type="entry name" value="GGCT-like"/>
</dbReference>
<accession>A0ABR1JUE6</accession>
<reference evidence="4 5" key="1">
    <citation type="submission" date="2024-01" db="EMBL/GenBank/DDBJ databases">
        <title>A draft genome for the cacao thread blight pathogen Marasmiellus scandens.</title>
        <authorList>
            <person name="Baruah I.K."/>
            <person name="Leung J."/>
            <person name="Bukari Y."/>
            <person name="Amoako-Attah I."/>
            <person name="Meinhardt L.W."/>
            <person name="Bailey B.A."/>
            <person name="Cohen S.P."/>
        </authorList>
    </citation>
    <scope>NUCLEOTIDE SEQUENCE [LARGE SCALE GENOMIC DNA]</scope>
    <source>
        <strain evidence="4 5">GH-19</strain>
    </source>
</reference>
<dbReference type="InterPro" id="IPR009288">
    <property type="entry name" value="AIG2-like_dom"/>
</dbReference>
<dbReference type="Proteomes" id="UP001498398">
    <property type="component" value="Unassembled WGS sequence"/>
</dbReference>
<keyword evidence="5" id="KW-1185">Reference proteome</keyword>